<name>A0A2R6NHX3_9APHY</name>
<feature type="compositionally biased region" description="Polar residues" evidence="1">
    <location>
        <begin position="67"/>
        <end position="77"/>
    </location>
</feature>
<evidence type="ECO:0000256" key="1">
    <source>
        <dbReference type="SAM" id="MobiDB-lite"/>
    </source>
</evidence>
<organism evidence="2 3">
    <name type="scientific">Hermanssonia centrifuga</name>
    <dbReference type="NCBI Taxonomy" id="98765"/>
    <lineage>
        <taxon>Eukaryota</taxon>
        <taxon>Fungi</taxon>
        <taxon>Dikarya</taxon>
        <taxon>Basidiomycota</taxon>
        <taxon>Agaricomycotina</taxon>
        <taxon>Agaricomycetes</taxon>
        <taxon>Polyporales</taxon>
        <taxon>Meruliaceae</taxon>
        <taxon>Hermanssonia</taxon>
    </lineage>
</organism>
<protein>
    <submittedName>
        <fullName evidence="2">Uncharacterized protein</fullName>
    </submittedName>
</protein>
<evidence type="ECO:0000313" key="2">
    <source>
        <dbReference type="EMBL" id="PSR71959.1"/>
    </source>
</evidence>
<dbReference type="Proteomes" id="UP000186601">
    <property type="component" value="Unassembled WGS sequence"/>
</dbReference>
<feature type="compositionally biased region" description="Basic and acidic residues" evidence="1">
    <location>
        <begin position="152"/>
        <end position="177"/>
    </location>
</feature>
<evidence type="ECO:0000313" key="3">
    <source>
        <dbReference type="Proteomes" id="UP000186601"/>
    </source>
</evidence>
<reference evidence="2 3" key="1">
    <citation type="submission" date="2018-02" db="EMBL/GenBank/DDBJ databases">
        <title>Genome sequence of the basidiomycete white-rot fungus Phlebia centrifuga.</title>
        <authorList>
            <person name="Granchi Z."/>
            <person name="Peng M."/>
            <person name="de Vries R.P."/>
            <person name="Hilden K."/>
            <person name="Makela M.R."/>
            <person name="Grigoriev I."/>
            <person name="Riley R."/>
        </authorList>
    </citation>
    <scope>NUCLEOTIDE SEQUENCE [LARGE SCALE GENOMIC DNA]</scope>
    <source>
        <strain evidence="2 3">FBCC195</strain>
    </source>
</reference>
<comment type="caution">
    <text evidence="2">The sequence shown here is derived from an EMBL/GenBank/DDBJ whole genome shotgun (WGS) entry which is preliminary data.</text>
</comment>
<accession>A0A2R6NHX3</accession>
<dbReference type="EMBL" id="MLYV02001230">
    <property type="protein sequence ID" value="PSR71959.1"/>
    <property type="molecule type" value="Genomic_DNA"/>
</dbReference>
<sequence>MDDGKPSQLLSSAALCEHETEGDDDEDDVNMDSMDQPRFEDSDDEDDDIDDDEHELTWVEIGPGDGQLTSNAKNSSMGPRVQPRNPTSNTEEEESPTSAQTAESWASVPGSLEDSLMAVAGGRALHDNDEGLGDAPRNVRQKVVHPSTPRSRTRDIPDAEETRETGRNPSAKRDNRGPQKIRVVVKDAAYATYRAVLYYIYTDTIVFAPLASSFSCHAPTPELNKHISPSTVTAAVSTPAATSPETQANYILGARSLQQSNGKGKGTGGSPTSRREWIEEGLKNNPGRPRPCSAKAVYRLADSE</sequence>
<feature type="region of interest" description="Disordered" evidence="1">
    <location>
        <begin position="125"/>
        <end position="178"/>
    </location>
</feature>
<feature type="region of interest" description="Disordered" evidence="1">
    <location>
        <begin position="1"/>
        <end position="108"/>
    </location>
</feature>
<dbReference type="STRING" id="98765.A0A2R6NHX3"/>
<proteinExistence type="predicted"/>
<feature type="compositionally biased region" description="Acidic residues" evidence="1">
    <location>
        <begin position="20"/>
        <end position="30"/>
    </location>
</feature>
<feature type="region of interest" description="Disordered" evidence="1">
    <location>
        <begin position="255"/>
        <end position="304"/>
    </location>
</feature>
<dbReference type="OrthoDB" id="6359816at2759"/>
<feature type="compositionally biased region" description="Acidic residues" evidence="1">
    <location>
        <begin position="41"/>
        <end position="54"/>
    </location>
</feature>
<feature type="compositionally biased region" description="Basic and acidic residues" evidence="1">
    <location>
        <begin position="273"/>
        <end position="282"/>
    </location>
</feature>
<dbReference type="AlphaFoldDB" id="A0A2R6NHX3"/>
<keyword evidence="3" id="KW-1185">Reference proteome</keyword>
<gene>
    <name evidence="2" type="ORF">PHLCEN_2v12169</name>
</gene>